<protein>
    <submittedName>
        <fullName evidence="2">Uncharacterized protein</fullName>
    </submittedName>
</protein>
<evidence type="ECO:0000313" key="2">
    <source>
        <dbReference type="Ensembl" id="ENSSPUP00000024582.1"/>
    </source>
</evidence>
<organism evidence="2 3">
    <name type="scientific">Sphenodon punctatus</name>
    <name type="common">Tuatara</name>
    <name type="synonym">Hatteria punctata</name>
    <dbReference type="NCBI Taxonomy" id="8508"/>
    <lineage>
        <taxon>Eukaryota</taxon>
        <taxon>Metazoa</taxon>
        <taxon>Chordata</taxon>
        <taxon>Craniata</taxon>
        <taxon>Vertebrata</taxon>
        <taxon>Euteleostomi</taxon>
        <taxon>Lepidosauria</taxon>
        <taxon>Sphenodontia</taxon>
        <taxon>Sphenodontidae</taxon>
        <taxon>Sphenodon</taxon>
    </lineage>
</organism>
<sequence length="51" mass="5772">MGILLCVLNCYCLLFLLDVFFVKHCISAHVSLFNHSAHQCCESNLHNVFSS</sequence>
<evidence type="ECO:0000313" key="3">
    <source>
        <dbReference type="Proteomes" id="UP000694392"/>
    </source>
</evidence>
<dbReference type="Proteomes" id="UP000694392">
    <property type="component" value="Unplaced"/>
</dbReference>
<reference evidence="2" key="1">
    <citation type="submission" date="2025-08" db="UniProtKB">
        <authorList>
            <consortium name="Ensembl"/>
        </authorList>
    </citation>
    <scope>IDENTIFICATION</scope>
</reference>
<feature type="signal peptide" evidence="1">
    <location>
        <begin position="1"/>
        <end position="28"/>
    </location>
</feature>
<keyword evidence="1" id="KW-0732">Signal</keyword>
<dbReference type="AlphaFoldDB" id="A0A8D0HVE2"/>
<keyword evidence="3" id="KW-1185">Reference proteome</keyword>
<proteinExistence type="predicted"/>
<evidence type="ECO:0000256" key="1">
    <source>
        <dbReference type="SAM" id="SignalP"/>
    </source>
</evidence>
<dbReference type="Ensembl" id="ENSSPUT00000026231.1">
    <property type="protein sequence ID" value="ENSSPUP00000024582.1"/>
    <property type="gene ID" value="ENSSPUG00000018828.1"/>
</dbReference>
<feature type="chain" id="PRO_5034531095" evidence="1">
    <location>
        <begin position="29"/>
        <end position="51"/>
    </location>
</feature>
<name>A0A8D0HVE2_SPHPU</name>
<reference evidence="2" key="2">
    <citation type="submission" date="2025-09" db="UniProtKB">
        <authorList>
            <consortium name="Ensembl"/>
        </authorList>
    </citation>
    <scope>IDENTIFICATION</scope>
</reference>
<accession>A0A8D0HVE2</accession>